<dbReference type="Pfam" id="PF00005">
    <property type="entry name" value="ABC_tran"/>
    <property type="match status" value="1"/>
</dbReference>
<evidence type="ECO:0000256" key="1">
    <source>
        <dbReference type="ARBA" id="ARBA00022741"/>
    </source>
</evidence>
<evidence type="ECO:0000256" key="3">
    <source>
        <dbReference type="SAM" id="MobiDB-lite"/>
    </source>
</evidence>
<reference evidence="5" key="1">
    <citation type="journal article" date="2020" name="mSystems">
        <title>Genome- and Community-Level Interaction Insights into Carbon Utilization and Element Cycling Functions of Hydrothermarchaeota in Hydrothermal Sediment.</title>
        <authorList>
            <person name="Zhou Z."/>
            <person name="Liu Y."/>
            <person name="Xu W."/>
            <person name="Pan J."/>
            <person name="Luo Z.H."/>
            <person name="Li M."/>
        </authorList>
    </citation>
    <scope>NUCLEOTIDE SEQUENCE [LARGE SCALE GENOMIC DNA]</scope>
    <source>
        <strain evidence="5">SpSt-747</strain>
    </source>
</reference>
<gene>
    <name evidence="5" type="ORF">ENV30_07520</name>
</gene>
<dbReference type="InterPro" id="IPR027417">
    <property type="entry name" value="P-loop_NTPase"/>
</dbReference>
<accession>A0A7V3YHE2</accession>
<dbReference type="PROSITE" id="PS50893">
    <property type="entry name" value="ABC_TRANSPORTER_2"/>
    <property type="match status" value="1"/>
</dbReference>
<keyword evidence="2 5" id="KW-0067">ATP-binding</keyword>
<name>A0A7V3YHE2_9BACT</name>
<feature type="domain" description="ABC transporter" evidence="4">
    <location>
        <begin position="9"/>
        <end position="249"/>
    </location>
</feature>
<dbReference type="CDD" id="cd03216">
    <property type="entry name" value="ABC_Carb_Monos_I"/>
    <property type="match status" value="1"/>
</dbReference>
<dbReference type="SMART" id="SM00382">
    <property type="entry name" value="AAA"/>
    <property type="match status" value="1"/>
</dbReference>
<dbReference type="EMBL" id="DTFV01000112">
    <property type="protein sequence ID" value="HGI31133.1"/>
    <property type="molecule type" value="Genomic_DNA"/>
</dbReference>
<dbReference type="PANTHER" id="PTHR43790">
    <property type="entry name" value="CARBOHYDRATE TRANSPORT ATP-BINDING PROTEIN MG119-RELATED"/>
    <property type="match status" value="1"/>
</dbReference>
<dbReference type="InterPro" id="IPR003439">
    <property type="entry name" value="ABC_transporter-like_ATP-bd"/>
</dbReference>
<dbReference type="AlphaFoldDB" id="A0A7V3YHE2"/>
<dbReference type="InterPro" id="IPR003593">
    <property type="entry name" value="AAA+_ATPase"/>
</dbReference>
<evidence type="ECO:0000313" key="5">
    <source>
        <dbReference type="EMBL" id="HGI31133.1"/>
    </source>
</evidence>
<dbReference type="GO" id="GO:0016887">
    <property type="term" value="F:ATP hydrolysis activity"/>
    <property type="evidence" value="ECO:0007669"/>
    <property type="project" value="InterPro"/>
</dbReference>
<comment type="caution">
    <text evidence="5">The sequence shown here is derived from an EMBL/GenBank/DDBJ whole genome shotgun (WGS) entry which is preliminary data.</text>
</comment>
<dbReference type="InterPro" id="IPR050107">
    <property type="entry name" value="ABC_carbohydrate_import_ATPase"/>
</dbReference>
<proteinExistence type="predicted"/>
<sequence>MAEPSEVLVKMVNIRKSFGHVEVLRGVDFEVGYNEIVGLLGDNGAGKSTLIKILTGVHQPDSGEIYWKGKKLVNYSVAKARELGIETVFQERALSEQHSLWRNIFMGREITNRWGFIDIRKQREEAERIIREYMGFTSSALSVDAIVGTMSGGEKQGVAIARALHFQADLIILDEPTTGLSLSETQKVLSFVEEIKKKGKSAIFITHNIYHVYPVADRIVILDRGRVVGEFMKAAISLEKLVEKLYLVARTGRLNDEGEVSQKTPTTPHGLESLMP</sequence>
<protein>
    <submittedName>
        <fullName evidence="5">Sugar ABC transporter ATP-binding protein</fullName>
    </submittedName>
</protein>
<feature type="region of interest" description="Disordered" evidence="3">
    <location>
        <begin position="257"/>
        <end position="276"/>
    </location>
</feature>
<evidence type="ECO:0000259" key="4">
    <source>
        <dbReference type="PROSITE" id="PS50893"/>
    </source>
</evidence>
<evidence type="ECO:0000256" key="2">
    <source>
        <dbReference type="ARBA" id="ARBA00022840"/>
    </source>
</evidence>
<organism evidence="5">
    <name type="scientific">Candidatus Caldatribacterium californiense</name>
    <dbReference type="NCBI Taxonomy" id="1454726"/>
    <lineage>
        <taxon>Bacteria</taxon>
        <taxon>Pseudomonadati</taxon>
        <taxon>Atribacterota</taxon>
        <taxon>Atribacteria</taxon>
        <taxon>Atribacterales</taxon>
        <taxon>Candidatus Caldatribacteriaceae</taxon>
        <taxon>Candidatus Caldatribacterium</taxon>
    </lineage>
</organism>
<keyword evidence="1" id="KW-0547">Nucleotide-binding</keyword>
<dbReference type="GO" id="GO:0005524">
    <property type="term" value="F:ATP binding"/>
    <property type="evidence" value="ECO:0007669"/>
    <property type="project" value="UniProtKB-KW"/>
</dbReference>
<dbReference type="Gene3D" id="3.40.50.300">
    <property type="entry name" value="P-loop containing nucleotide triphosphate hydrolases"/>
    <property type="match status" value="1"/>
</dbReference>
<dbReference type="SUPFAM" id="SSF52540">
    <property type="entry name" value="P-loop containing nucleoside triphosphate hydrolases"/>
    <property type="match status" value="1"/>
</dbReference>
<dbReference type="PANTHER" id="PTHR43790:SF8">
    <property type="entry name" value="SUGAR ABC TRANSPORTER ATP-BINDING PROTEIN"/>
    <property type="match status" value="1"/>
</dbReference>